<dbReference type="InterPro" id="IPR012348">
    <property type="entry name" value="RNR-like"/>
</dbReference>
<evidence type="ECO:0000313" key="2">
    <source>
        <dbReference type="Proteomes" id="UP000218418"/>
    </source>
</evidence>
<sequence>MNGQQAAFKINSSEQKSQLFSRWNEKSWIRSKPMRQDSIVGLPFSPDLVPLANHSAIAQDDNLWMTVLAYRLLAHLQFTTLLELNHVNPVCSALSLGSATIDLNTQQRNDALKIYCDEGGHALFVELFSTQVIETFSLDNSVLGRPIFEKVIETIIAENQTKLSPDLIKLFFVTISETLVTKVLKQVPSDPKVANVVRNVIGDHAADEALHGAYFQALFPLLWQNLSSLEKQEMIKILPRLVWAFLGPDYDVEYNVLKSLNFSDIDAKGILQEVFVPNEVASGVKQAASPTLRMFEKAGVFEVSGAFQIFADYQLIS</sequence>
<dbReference type="Gene3D" id="1.10.620.20">
    <property type="entry name" value="Ribonucleotide Reductase, subunit A"/>
    <property type="match status" value="1"/>
</dbReference>
<proteinExistence type="predicted"/>
<gene>
    <name evidence="1" type="ORF">NIES267_35810</name>
</gene>
<dbReference type="InterPro" id="IPR025859">
    <property type="entry name" value="AurF/CmlI"/>
</dbReference>
<name>A0A1Z4LS59_9CYAN</name>
<protein>
    <recommendedName>
        <fullName evidence="3">p-aminobenzoate N-oxygenase AurF</fullName>
    </recommendedName>
</protein>
<dbReference type="EMBL" id="AP018227">
    <property type="protein sequence ID" value="BAY84085.1"/>
    <property type="molecule type" value="Genomic_DNA"/>
</dbReference>
<keyword evidence="2" id="KW-1185">Reference proteome</keyword>
<dbReference type="Pfam" id="PF11583">
    <property type="entry name" value="AurF"/>
    <property type="match status" value="1"/>
</dbReference>
<reference evidence="1 2" key="1">
    <citation type="submission" date="2017-06" db="EMBL/GenBank/DDBJ databases">
        <title>Genome sequencing of cyanobaciteial culture collection at National Institute for Environmental Studies (NIES).</title>
        <authorList>
            <person name="Hirose Y."/>
            <person name="Shimura Y."/>
            <person name="Fujisawa T."/>
            <person name="Nakamura Y."/>
            <person name="Kawachi M."/>
        </authorList>
    </citation>
    <scope>NUCLEOTIDE SEQUENCE [LARGE SCALE GENOMIC DNA]</scope>
    <source>
        <strain evidence="1 2">NIES-267</strain>
    </source>
</reference>
<dbReference type="GO" id="GO:0016491">
    <property type="term" value="F:oxidoreductase activity"/>
    <property type="evidence" value="ECO:0007669"/>
    <property type="project" value="InterPro"/>
</dbReference>
<dbReference type="OrthoDB" id="505347at2"/>
<dbReference type="AlphaFoldDB" id="A0A1Z4LS59"/>
<organism evidence="1 2">
    <name type="scientific">Calothrix parasitica NIES-267</name>
    <dbReference type="NCBI Taxonomy" id="1973488"/>
    <lineage>
        <taxon>Bacteria</taxon>
        <taxon>Bacillati</taxon>
        <taxon>Cyanobacteriota</taxon>
        <taxon>Cyanophyceae</taxon>
        <taxon>Nostocales</taxon>
        <taxon>Calotrichaceae</taxon>
        <taxon>Calothrix</taxon>
    </lineage>
</organism>
<dbReference type="Proteomes" id="UP000218418">
    <property type="component" value="Chromosome"/>
</dbReference>
<evidence type="ECO:0008006" key="3">
    <source>
        <dbReference type="Google" id="ProtNLM"/>
    </source>
</evidence>
<accession>A0A1Z4LS59</accession>
<evidence type="ECO:0000313" key="1">
    <source>
        <dbReference type="EMBL" id="BAY84085.1"/>
    </source>
</evidence>